<keyword evidence="1" id="KW-0472">Membrane</keyword>
<evidence type="ECO:0000313" key="3">
    <source>
        <dbReference type="Proteomes" id="UP000249013"/>
    </source>
</evidence>
<dbReference type="InterPro" id="IPR010354">
    <property type="entry name" value="Oleate_hydratase"/>
</dbReference>
<dbReference type="EMBL" id="LS483409">
    <property type="protein sequence ID" value="SQG78599.1"/>
    <property type="molecule type" value="Genomic_DNA"/>
</dbReference>
<dbReference type="GO" id="GO:0006631">
    <property type="term" value="P:fatty acid metabolic process"/>
    <property type="evidence" value="ECO:0007669"/>
    <property type="project" value="InterPro"/>
</dbReference>
<evidence type="ECO:0000313" key="2">
    <source>
        <dbReference type="EMBL" id="SQG78599.1"/>
    </source>
</evidence>
<dbReference type="RefSeq" id="WP_077496155.1">
    <property type="nucleotide sequence ID" value="NZ_LS483409.1"/>
</dbReference>
<protein>
    <submittedName>
        <fullName evidence="2">67 kDa Myosin-crossreactive streptococcal antigen</fullName>
        <ecNumber evidence="2">4.2.1.53</ecNumber>
    </submittedName>
</protein>
<dbReference type="NCBIfam" id="NF010584">
    <property type="entry name" value="PRK13977.1"/>
    <property type="match status" value="1"/>
</dbReference>
<gene>
    <name evidence="2" type="primary">ohyA</name>
    <name evidence="2" type="ORF">NCTC13773_00365</name>
</gene>
<keyword evidence="1" id="KW-0812">Transmembrane</keyword>
<reference evidence="2 3" key="1">
    <citation type="submission" date="2018-06" db="EMBL/GenBank/DDBJ databases">
        <authorList>
            <consortium name="Pathogen Informatics"/>
            <person name="Doyle S."/>
        </authorList>
    </citation>
    <scope>NUCLEOTIDE SEQUENCE [LARGE SCALE GENOMIC DNA]</scope>
    <source>
        <strain evidence="2 3">NCTC13773</strain>
    </source>
</reference>
<dbReference type="AlphaFoldDB" id="A0AA94M164"/>
<dbReference type="EC" id="4.2.1.53" evidence="2"/>
<dbReference type="GO" id="GO:0071949">
    <property type="term" value="F:FAD binding"/>
    <property type="evidence" value="ECO:0007669"/>
    <property type="project" value="InterPro"/>
</dbReference>
<dbReference type="Gene3D" id="3.50.50.60">
    <property type="entry name" value="FAD/NAD(P)-binding domain"/>
    <property type="match status" value="3"/>
</dbReference>
<proteinExistence type="predicted"/>
<keyword evidence="1" id="KW-1133">Transmembrane helix</keyword>
<sequence length="532" mass="60264">MLGNYKRTDDGQFYFIGGGIGSLTGAAYLLRDCGFDGKNIHIIETLPIMGGSNDAKGNPEDGWIMRGERMLNRQTYENFWDIYSSIPSLVKEGMSVTDEIFEHSEIHKSIAKARFFDENGEIMDTSSYGLNKAHLMQLINLWKSTEVDLDDITIEDWFDEAFFDTIFWYAYEATFAFQPWSSVMEFRRYTLRFWHLILKLITCEGVSLTPNSQYETLIEPVMAVLEEAGVDFIYNTSVIDMDFAEGDGITVTGLKTVSDGQEGYIPIRENDNVITTLGCMTDNATFGSKDTPATLDTSYPVSATLWKNISKKKAGLGNPDKFFSHPDKSAWMSFNCTFKGHTFTEWLEKYTHNKTGEGLTSTFVKSPWVMELRLQVPGFFKNQPEDYDFVWMCAFNSYAKGEHYGKSEFDCTGMEILDEILLSLPMDEETRQKCRDEVVAAIPVAMPYIDAQFLPRSLGDRPDVVPAGSTNLGFTGQFCEVPEDVVFTEEYSVRASRMAVYQLTGSRREVAPVKPIRYDARMILGAAVQFLK</sequence>
<organism evidence="2 3">
    <name type="scientific">Streptococcus gallolyticus</name>
    <dbReference type="NCBI Taxonomy" id="315405"/>
    <lineage>
        <taxon>Bacteria</taxon>
        <taxon>Bacillati</taxon>
        <taxon>Bacillota</taxon>
        <taxon>Bacilli</taxon>
        <taxon>Lactobacillales</taxon>
        <taxon>Streptococcaceae</taxon>
        <taxon>Streptococcus</taxon>
    </lineage>
</organism>
<feature type="transmembrane region" description="Helical" evidence="1">
    <location>
        <begin position="12"/>
        <end position="30"/>
    </location>
</feature>
<dbReference type="SUPFAM" id="SSF51905">
    <property type="entry name" value="FAD/NAD(P)-binding domain"/>
    <property type="match status" value="1"/>
</dbReference>
<dbReference type="GO" id="GO:0050151">
    <property type="term" value="F:oleate hydratase activity"/>
    <property type="evidence" value="ECO:0007669"/>
    <property type="project" value="UniProtKB-EC"/>
</dbReference>
<accession>A0AA94M164</accession>
<dbReference type="InterPro" id="IPR036188">
    <property type="entry name" value="FAD/NAD-bd_sf"/>
</dbReference>
<dbReference type="PANTHER" id="PTHR37417:SF2">
    <property type="entry name" value="67 KDA MYOSIN-CROSS-REACTIVE ANTIGEN FAMILY PROTEIN (AFU_ORTHOLOGUE AFUA_5G09970)"/>
    <property type="match status" value="1"/>
</dbReference>
<keyword evidence="2" id="KW-0456">Lyase</keyword>
<evidence type="ECO:0000256" key="1">
    <source>
        <dbReference type="SAM" id="Phobius"/>
    </source>
</evidence>
<dbReference type="PANTHER" id="PTHR37417">
    <property type="entry name" value="67 KDA MYOSIN-CROSS-REACTIVE ANTIGEN FAMILY PROTEIN (AFU_ORTHOLOGUE AFUA_5G09970)"/>
    <property type="match status" value="1"/>
</dbReference>
<dbReference type="Pfam" id="PF06100">
    <property type="entry name" value="MCRA"/>
    <property type="match status" value="1"/>
</dbReference>
<name>A0AA94M164_9STRE</name>
<dbReference type="Proteomes" id="UP000249013">
    <property type="component" value="Chromosome 1"/>
</dbReference>